<dbReference type="InterPro" id="IPR036152">
    <property type="entry name" value="Asp/glu_Ase-like_sf"/>
</dbReference>
<protein>
    <submittedName>
        <fullName evidence="8">Asparaginase</fullName>
    </submittedName>
</protein>
<reference evidence="8 9" key="1">
    <citation type="submission" date="2020-02" db="EMBL/GenBank/DDBJ databases">
        <authorList>
            <person name="Kim M.K."/>
        </authorList>
    </citation>
    <scope>NUCLEOTIDE SEQUENCE [LARGE SCALE GENOMIC DNA]</scope>
    <source>
        <strain evidence="8 9">17J57-3</strain>
    </source>
</reference>
<dbReference type="Proteomes" id="UP000482155">
    <property type="component" value="Unassembled WGS sequence"/>
</dbReference>
<dbReference type="GO" id="GO:0006520">
    <property type="term" value="P:amino acid metabolic process"/>
    <property type="evidence" value="ECO:0007669"/>
    <property type="project" value="InterPro"/>
</dbReference>
<dbReference type="PANTHER" id="PTHR11707">
    <property type="entry name" value="L-ASPARAGINASE"/>
    <property type="match status" value="1"/>
</dbReference>
<dbReference type="InterPro" id="IPR027475">
    <property type="entry name" value="Asparaginase/glutaminase_AS2"/>
</dbReference>
<keyword evidence="9" id="KW-1185">Reference proteome</keyword>
<feature type="domain" description="Asparaginase/glutaminase C-terminal" evidence="7">
    <location>
        <begin position="212"/>
        <end position="327"/>
    </location>
</feature>
<dbReference type="PIRSF" id="PIRSF001220">
    <property type="entry name" value="L-ASNase_gatD"/>
    <property type="match status" value="1"/>
</dbReference>
<dbReference type="Pfam" id="PF00710">
    <property type="entry name" value="Asparaginase"/>
    <property type="match status" value="1"/>
</dbReference>
<dbReference type="InterPro" id="IPR037152">
    <property type="entry name" value="L-asparaginase_N_sf"/>
</dbReference>
<evidence type="ECO:0000256" key="5">
    <source>
        <dbReference type="PROSITE-ProRule" id="PRU10100"/>
    </source>
</evidence>
<dbReference type="Gene3D" id="3.40.50.1170">
    <property type="entry name" value="L-asparaginase, N-terminal domain"/>
    <property type="match status" value="1"/>
</dbReference>
<sequence length="337" mass="36447">MTSNKHIALLYTGGTIGMQATAQGYAPMPDFPDVLSTLLDQADGLPRYTLYPYGKPIDSSNATPADWQTVGRDIAARYDGHDGFVVLHGTDTMAYTASALSFMLRGLRKPVIVTGSQIPLKAPRSDALQNLVTSLQFACSDAISEVAVYFNQRLLRGNRCTKMSTEHLQAFDTPNYPWLGEQRIQLRLDHHALLPRADAERFELPDYGRATVLSLRFLPGMPLQVLKAMLDLRPQALILQCYGAGNAPDRDPALIDMLARASGEGTVLVGCSQAPFGAVTIGAYAAGAEMTRAGVVSAGDMSFEAIYAKLHHLFALGLEPGQVRLAFAQDRCGEISA</sequence>
<dbReference type="EMBL" id="JAAIVB010000035">
    <property type="protein sequence ID" value="NEX61400.1"/>
    <property type="molecule type" value="Genomic_DNA"/>
</dbReference>
<dbReference type="InterPro" id="IPR041725">
    <property type="entry name" value="L-asparaginase_I"/>
</dbReference>
<evidence type="ECO:0000259" key="7">
    <source>
        <dbReference type="Pfam" id="PF17763"/>
    </source>
</evidence>
<dbReference type="PIRSF" id="PIRSF500176">
    <property type="entry name" value="L_ASNase"/>
    <property type="match status" value="1"/>
</dbReference>
<dbReference type="FunFam" id="3.40.50.1170:FF:000001">
    <property type="entry name" value="L-asparaginase 2"/>
    <property type="match status" value="1"/>
</dbReference>
<dbReference type="SFLD" id="SFLDS00057">
    <property type="entry name" value="Glutaminase/Asparaginase"/>
    <property type="match status" value="1"/>
</dbReference>
<feature type="binding site" evidence="3">
    <location>
        <position position="59"/>
    </location>
    <ligand>
        <name>substrate</name>
    </ligand>
</feature>
<dbReference type="PANTHER" id="PTHR11707:SF28">
    <property type="entry name" value="60 KDA LYSOPHOSPHOLIPASE"/>
    <property type="match status" value="1"/>
</dbReference>
<evidence type="ECO:0000313" key="9">
    <source>
        <dbReference type="Proteomes" id="UP000482155"/>
    </source>
</evidence>
<name>A0A6B3SKV6_9BURK</name>
<dbReference type="InterPro" id="IPR040919">
    <property type="entry name" value="Asparaginase_C"/>
</dbReference>
<accession>A0A6B3SKV6</accession>
<dbReference type="InterPro" id="IPR020827">
    <property type="entry name" value="Asparaginase/glutaminase_AS1"/>
</dbReference>
<dbReference type="InterPro" id="IPR006034">
    <property type="entry name" value="Asparaginase/glutaminase-like"/>
</dbReference>
<organism evidence="8 9">
    <name type="scientific">Noviherbaspirillum galbum</name>
    <dbReference type="NCBI Taxonomy" id="2709383"/>
    <lineage>
        <taxon>Bacteria</taxon>
        <taxon>Pseudomonadati</taxon>
        <taxon>Pseudomonadota</taxon>
        <taxon>Betaproteobacteria</taxon>
        <taxon>Burkholderiales</taxon>
        <taxon>Oxalobacteraceae</taxon>
        <taxon>Noviherbaspirillum</taxon>
    </lineage>
</organism>
<comment type="caution">
    <text evidence="8">The sequence shown here is derived from an EMBL/GenBank/DDBJ whole genome shotgun (WGS) entry which is preliminary data.</text>
</comment>
<feature type="active site" evidence="5">
    <location>
        <position position="90"/>
    </location>
</feature>
<comment type="similarity">
    <text evidence="1">Belongs to the asparaginase 1 family.</text>
</comment>
<dbReference type="InterPro" id="IPR027474">
    <property type="entry name" value="L-asparaginase_N"/>
</dbReference>
<dbReference type="InterPro" id="IPR027473">
    <property type="entry name" value="L-asparaginase_C"/>
</dbReference>
<dbReference type="AlphaFoldDB" id="A0A6B3SKV6"/>
<dbReference type="Pfam" id="PF17763">
    <property type="entry name" value="Asparaginase_C"/>
    <property type="match status" value="1"/>
</dbReference>
<proteinExistence type="inferred from homology"/>
<dbReference type="GO" id="GO:0005829">
    <property type="term" value="C:cytosol"/>
    <property type="evidence" value="ECO:0007669"/>
    <property type="project" value="TreeGrafter"/>
</dbReference>
<dbReference type="PROSITE" id="PS00144">
    <property type="entry name" value="ASN_GLN_ASE_1"/>
    <property type="match status" value="1"/>
</dbReference>
<dbReference type="GO" id="GO:0004067">
    <property type="term" value="F:asparaginase activity"/>
    <property type="evidence" value="ECO:0007669"/>
    <property type="project" value="UniProtKB-UniRule"/>
</dbReference>
<dbReference type="Gene3D" id="3.40.50.40">
    <property type="match status" value="1"/>
</dbReference>
<evidence type="ECO:0000256" key="1">
    <source>
        <dbReference type="ARBA" id="ARBA00010518"/>
    </source>
</evidence>
<feature type="domain" description="L-asparaginase N-terminal" evidence="6">
    <location>
        <begin position="6"/>
        <end position="189"/>
    </location>
</feature>
<evidence type="ECO:0000259" key="6">
    <source>
        <dbReference type="Pfam" id="PF00710"/>
    </source>
</evidence>
<dbReference type="RefSeq" id="WP_163962540.1">
    <property type="nucleotide sequence ID" value="NZ_JAAIVB010000035.1"/>
</dbReference>
<dbReference type="SMART" id="SM00870">
    <property type="entry name" value="Asparaginase"/>
    <property type="match status" value="1"/>
</dbReference>
<evidence type="ECO:0000313" key="8">
    <source>
        <dbReference type="EMBL" id="NEX61400.1"/>
    </source>
</evidence>
<evidence type="ECO:0000256" key="3">
    <source>
        <dbReference type="PIRSR" id="PIRSR001220-2"/>
    </source>
</evidence>
<dbReference type="PROSITE" id="PS00917">
    <property type="entry name" value="ASN_GLN_ASE_2"/>
    <property type="match status" value="1"/>
</dbReference>
<evidence type="ECO:0000256" key="2">
    <source>
        <dbReference type="PIRSR" id="PIRSR001220-1"/>
    </source>
</evidence>
<gene>
    <name evidence="8" type="ORF">G3574_09940</name>
</gene>
<dbReference type="SUPFAM" id="SSF53774">
    <property type="entry name" value="Glutaminase/Asparaginase"/>
    <property type="match status" value="1"/>
</dbReference>
<dbReference type="CDD" id="cd08963">
    <property type="entry name" value="L-asparaginase_I"/>
    <property type="match status" value="1"/>
</dbReference>
<feature type="active site" description="O-isoaspartyl threonine intermediate" evidence="2">
    <location>
        <position position="15"/>
    </location>
</feature>
<feature type="active site" evidence="4">
    <location>
        <position position="15"/>
    </location>
</feature>
<evidence type="ECO:0000256" key="4">
    <source>
        <dbReference type="PROSITE-ProRule" id="PRU10099"/>
    </source>
</evidence>
<dbReference type="PRINTS" id="PR00139">
    <property type="entry name" value="ASNGLNASE"/>
</dbReference>
<feature type="binding site" evidence="3">
    <location>
        <begin position="90"/>
        <end position="91"/>
    </location>
    <ligand>
        <name>substrate</name>
    </ligand>
</feature>
<dbReference type="PROSITE" id="PS51732">
    <property type="entry name" value="ASN_GLN_ASE_3"/>
    <property type="match status" value="1"/>
</dbReference>